<dbReference type="RefSeq" id="WP_182668603.1">
    <property type="nucleotide sequence ID" value="NZ_JACHTE010000003.1"/>
</dbReference>
<gene>
    <name evidence="5" type="ORF">H4F99_04840</name>
</gene>
<dbReference type="AlphaFoldDB" id="A0A7W3YDW8"/>
<reference evidence="5 6" key="1">
    <citation type="submission" date="2020-07" db="EMBL/GenBank/DDBJ databases">
        <authorList>
            <person name="Xu S."/>
            <person name="Li A."/>
        </authorList>
    </citation>
    <scope>NUCLEOTIDE SEQUENCE [LARGE SCALE GENOMIC DNA]</scope>
    <source>
        <strain evidence="5 6">SG-8</strain>
    </source>
</reference>
<dbReference type="Pfam" id="PF01520">
    <property type="entry name" value="Amidase_3"/>
    <property type="match status" value="1"/>
</dbReference>
<proteinExistence type="predicted"/>
<keyword evidence="3" id="KW-0378">Hydrolase</keyword>
<dbReference type="Proteomes" id="UP000552587">
    <property type="component" value="Unassembled WGS sequence"/>
</dbReference>
<protein>
    <recommendedName>
        <fullName evidence="2">N-acetylmuramoyl-L-alanine amidase</fullName>
        <ecNumber evidence="2">3.5.1.28</ecNumber>
    </recommendedName>
</protein>
<name>A0A7W3YDW8_9GAMM</name>
<dbReference type="Gene3D" id="3.40.630.40">
    <property type="entry name" value="Zn-dependent exopeptidases"/>
    <property type="match status" value="1"/>
</dbReference>
<dbReference type="PANTHER" id="PTHR30404">
    <property type="entry name" value="N-ACETYLMURAMOYL-L-ALANINE AMIDASE"/>
    <property type="match status" value="1"/>
</dbReference>
<evidence type="ECO:0000256" key="3">
    <source>
        <dbReference type="ARBA" id="ARBA00022801"/>
    </source>
</evidence>
<dbReference type="InterPro" id="IPR002508">
    <property type="entry name" value="MurNAc-LAA_cat"/>
</dbReference>
<evidence type="ECO:0000313" key="6">
    <source>
        <dbReference type="Proteomes" id="UP000552587"/>
    </source>
</evidence>
<dbReference type="InterPro" id="IPR050695">
    <property type="entry name" value="N-acetylmuramoyl_amidase_3"/>
</dbReference>
<sequence length="500" mass="55687">MKQTERAQLERMLKAELQGTVDRQKRIEGQGMHPLVLSSRFEHRDEFGTGANAPWLIVDMGKGYLPRNSDYNRGVRYIGADFEDAMSAISMAAHELLRDVVKINGVEILFEGRDIYHYYPEEAPPERLRSYQPDTNRFTTNGTVVVAAGHGVYLHYDSACGTPWCPQRDQHNGIVEDFITPAYADELSHWLIERSHETLGAIARPRSQSPELHTASGHPWWQMGARYALEAAFPTEAEIWASLPSSPEANREALEDIRSRPKFANHIKAATLLHLHTNASENTTITGTRVYYQTGRPADSSLGNSILCYMKELIQAQGPYEDYYVATAAEPNNKGKNRLAEMPSVIVESGFHTNPSDAAALKDPAFRTAAMKGVEKGYRLHAEGEPCKEFRVTDIPMIGAGSNPPGKYVPLLAHYEGYPQLPATIEIETLHCPAGVECEDGTYPTMGTESPLLFPFRCGGDPPEQQIIEFRARLTDADGVRTEWHEGSFTCMGMVFPDVS</sequence>
<evidence type="ECO:0000313" key="5">
    <source>
        <dbReference type="EMBL" id="MBB1087813.1"/>
    </source>
</evidence>
<comment type="catalytic activity">
    <reaction evidence="1">
        <text>Hydrolyzes the link between N-acetylmuramoyl residues and L-amino acid residues in certain cell-wall glycopeptides.</text>
        <dbReference type="EC" id="3.5.1.28"/>
    </reaction>
</comment>
<dbReference type="GO" id="GO:0008745">
    <property type="term" value="F:N-acetylmuramoyl-L-alanine amidase activity"/>
    <property type="evidence" value="ECO:0007669"/>
    <property type="project" value="UniProtKB-EC"/>
</dbReference>
<evidence type="ECO:0000256" key="1">
    <source>
        <dbReference type="ARBA" id="ARBA00001561"/>
    </source>
</evidence>
<dbReference type="EMBL" id="JACHTE010000003">
    <property type="protein sequence ID" value="MBB1087813.1"/>
    <property type="molecule type" value="Genomic_DNA"/>
</dbReference>
<dbReference type="GO" id="GO:0009253">
    <property type="term" value="P:peptidoglycan catabolic process"/>
    <property type="evidence" value="ECO:0007669"/>
    <property type="project" value="InterPro"/>
</dbReference>
<dbReference type="PANTHER" id="PTHR30404:SF0">
    <property type="entry name" value="N-ACETYLMURAMOYL-L-ALANINE AMIDASE AMIC"/>
    <property type="match status" value="1"/>
</dbReference>
<organism evidence="5 6">
    <name type="scientific">Marilutibacter penaei</name>
    <dbReference type="NCBI Taxonomy" id="2759900"/>
    <lineage>
        <taxon>Bacteria</taxon>
        <taxon>Pseudomonadati</taxon>
        <taxon>Pseudomonadota</taxon>
        <taxon>Gammaproteobacteria</taxon>
        <taxon>Lysobacterales</taxon>
        <taxon>Lysobacteraceae</taxon>
        <taxon>Marilutibacter</taxon>
    </lineage>
</organism>
<dbReference type="SUPFAM" id="SSF53187">
    <property type="entry name" value="Zn-dependent exopeptidases"/>
    <property type="match status" value="1"/>
</dbReference>
<evidence type="ECO:0000256" key="2">
    <source>
        <dbReference type="ARBA" id="ARBA00011901"/>
    </source>
</evidence>
<dbReference type="SMART" id="SM00646">
    <property type="entry name" value="Ami_3"/>
    <property type="match status" value="1"/>
</dbReference>
<dbReference type="GO" id="GO:0030288">
    <property type="term" value="C:outer membrane-bounded periplasmic space"/>
    <property type="evidence" value="ECO:0007669"/>
    <property type="project" value="TreeGrafter"/>
</dbReference>
<feature type="domain" description="MurNAc-LAA" evidence="4">
    <location>
        <begin position="261"/>
        <end position="379"/>
    </location>
</feature>
<dbReference type="EC" id="3.5.1.28" evidence="2"/>
<accession>A0A7W3YDW8</accession>
<dbReference type="CDD" id="cd02696">
    <property type="entry name" value="MurNAc-LAA"/>
    <property type="match status" value="1"/>
</dbReference>
<keyword evidence="6" id="KW-1185">Reference proteome</keyword>
<comment type="caution">
    <text evidence="5">The sequence shown here is derived from an EMBL/GenBank/DDBJ whole genome shotgun (WGS) entry which is preliminary data.</text>
</comment>
<evidence type="ECO:0000259" key="4">
    <source>
        <dbReference type="SMART" id="SM00646"/>
    </source>
</evidence>